<gene>
    <name evidence="1" type="ORF">C8N45_12320</name>
</gene>
<comment type="caution">
    <text evidence="1">The sequence shown here is derived from an EMBL/GenBank/DDBJ whole genome shotgun (WGS) entry which is preliminary data.</text>
</comment>
<keyword evidence="2" id="KW-1185">Reference proteome</keyword>
<name>A0A2T6K5R5_9RHOB</name>
<evidence type="ECO:0000313" key="2">
    <source>
        <dbReference type="Proteomes" id="UP000244523"/>
    </source>
</evidence>
<dbReference type="AlphaFoldDB" id="A0A2T6K5R5"/>
<proteinExistence type="predicted"/>
<organism evidence="1 2">
    <name type="scientific">Yoonia sediminilitoris</name>
    <dbReference type="NCBI Taxonomy" id="1286148"/>
    <lineage>
        <taxon>Bacteria</taxon>
        <taxon>Pseudomonadati</taxon>
        <taxon>Pseudomonadota</taxon>
        <taxon>Alphaproteobacteria</taxon>
        <taxon>Rhodobacterales</taxon>
        <taxon>Paracoccaceae</taxon>
        <taxon>Yoonia</taxon>
    </lineage>
</organism>
<dbReference type="RefSeq" id="WP_245882809.1">
    <property type="nucleotide sequence ID" value="NZ_QBUD01000023.1"/>
</dbReference>
<dbReference type="Proteomes" id="UP000244523">
    <property type="component" value="Unassembled WGS sequence"/>
</dbReference>
<sequence length="105" mass="10505">MSISVMTVRHLAVVGFSAALLSGCVEESAGNASSGGIPSVAEQACLRDVTGVTNNADVVLLGSTFSQAGTEVIVGVGPQRARWSCIGYSDGTTAGITSLTNEGTL</sequence>
<protein>
    <submittedName>
        <fullName evidence="1">Uncharacterized protein</fullName>
    </submittedName>
</protein>
<reference evidence="1 2" key="1">
    <citation type="submission" date="2018-04" db="EMBL/GenBank/DDBJ databases">
        <title>Genomic Encyclopedia of Archaeal and Bacterial Type Strains, Phase II (KMG-II): from individual species to whole genera.</title>
        <authorList>
            <person name="Goeker M."/>
        </authorList>
    </citation>
    <scope>NUCLEOTIDE SEQUENCE [LARGE SCALE GENOMIC DNA]</scope>
    <source>
        <strain evidence="1 2">DSM 29955</strain>
    </source>
</reference>
<evidence type="ECO:0000313" key="1">
    <source>
        <dbReference type="EMBL" id="PUB09968.1"/>
    </source>
</evidence>
<accession>A0A2T6K5R5</accession>
<dbReference type="EMBL" id="QBUD01000023">
    <property type="protein sequence ID" value="PUB09968.1"/>
    <property type="molecule type" value="Genomic_DNA"/>
</dbReference>